<dbReference type="InterPro" id="IPR025382">
    <property type="entry name" value="Cap4-like_endonuclease_dom"/>
</dbReference>
<reference evidence="2 3" key="1">
    <citation type="submission" date="2023-07" db="EMBL/GenBank/DDBJ databases">
        <title>Genomic Encyclopedia of Type Strains, Phase IV (KMG-IV): sequencing the most valuable type-strain genomes for metagenomic binning, comparative biology and taxonomic classification.</title>
        <authorList>
            <person name="Goeker M."/>
        </authorList>
    </citation>
    <scope>NUCLEOTIDE SEQUENCE [LARGE SCALE GENOMIC DNA]</scope>
    <source>
        <strain evidence="2 3">DSM 23494</strain>
    </source>
</reference>
<dbReference type="SUPFAM" id="SSF48452">
    <property type="entry name" value="TPR-like"/>
    <property type="match status" value="1"/>
</dbReference>
<dbReference type="EMBL" id="JAUSUB010000051">
    <property type="protein sequence ID" value="MDQ0273804.1"/>
    <property type="molecule type" value="Genomic_DNA"/>
</dbReference>
<keyword evidence="3" id="KW-1185">Reference proteome</keyword>
<dbReference type="RefSeq" id="WP_307480404.1">
    <property type="nucleotide sequence ID" value="NZ_JAUSUB010000051.1"/>
</dbReference>
<dbReference type="Pfam" id="PF14130">
    <property type="entry name" value="Cap4_nuclease"/>
    <property type="match status" value="1"/>
</dbReference>
<proteinExistence type="predicted"/>
<evidence type="ECO:0000313" key="2">
    <source>
        <dbReference type="EMBL" id="MDQ0273804.1"/>
    </source>
</evidence>
<feature type="domain" description="CD-NTase associated protein 4-like DNA endonuclease" evidence="1">
    <location>
        <begin position="12"/>
        <end position="192"/>
    </location>
</feature>
<evidence type="ECO:0000313" key="3">
    <source>
        <dbReference type="Proteomes" id="UP001238088"/>
    </source>
</evidence>
<protein>
    <submittedName>
        <fullName evidence="2">Tetratricopeptide (TPR) repeat protein</fullName>
    </submittedName>
</protein>
<comment type="caution">
    <text evidence="2">The sequence shown here is derived from an EMBL/GenBank/DDBJ whole genome shotgun (WGS) entry which is preliminary data.</text>
</comment>
<dbReference type="Gene3D" id="1.25.40.10">
    <property type="entry name" value="Tetratricopeptide repeat domain"/>
    <property type="match status" value="2"/>
</dbReference>
<organism evidence="2 3">
    <name type="scientific">Cytobacillus purgationiresistens</name>
    <dbReference type="NCBI Taxonomy" id="863449"/>
    <lineage>
        <taxon>Bacteria</taxon>
        <taxon>Bacillati</taxon>
        <taxon>Bacillota</taxon>
        <taxon>Bacilli</taxon>
        <taxon>Bacillales</taxon>
        <taxon>Bacillaceae</taxon>
        <taxon>Cytobacillus</taxon>
    </lineage>
</organism>
<sequence>MDKNYYSPYKTGGSNLANGIAYQDLVSLLYMCKHIESKSFKEITFETDDDFTILFDTHEMYVQVKNTTLTTPQIRKILESKSVNSDNKYVKHVIIASSYDQKFKSLLKSYQYFININETHRSEQEKYDIKEEFNELLRKNGLDPAIFHGTEFEEIPDAQIKEVVGFHMYRWLAAQNLEIEIEDLFNKLITNISLHLRPNRGFLNKNEIGELVLSCPRKKSIRHEMPRSIIYFDYSKESILGALNKDIAEKTHFSDKLTLIKLYIETEQWSNAQKLACEINKYEDSFMYYYLWLLFQSGKMNKLIKQCNQLIKQLDCLYYSYYFKGLVFIERKDYSRAIDSLTNAFLNESTFEVNLTLAKLHNMVGNHGESLGYYRFCLIKQPLNKEVLVGISPLVSKNEAIAYLDQAIEMDPTFYKAYLEKGKILRYYGLNEESYDYFQKYLDHNDVSDKDSKEVLREMSLCLLSMGNEKAFNYLNSWLSDLLFNENNGKIKIDKNIVILDGSLKNMQLILCTKSGEDYIIRTSIREYLLIKGENSQIAIGCTVDSFLEMSKKIFSEHNLYAENGYEYVPSIIKLYRSKNEFDKVIKSMSLQDNTYLNKDYYFTDEQDKGRWHFKEYISKDKATNVLIEELQNAIHVQVGVGNSVITGWFKKGGDNYFKFCSKVEKPPDFEKAVLILECGESKQKVHIIFDVYSIKIMKSASYPREAYIKDVILPV</sequence>
<gene>
    <name evidence="2" type="ORF">J2S17_005753</name>
</gene>
<evidence type="ECO:0000259" key="1">
    <source>
        <dbReference type="Pfam" id="PF14130"/>
    </source>
</evidence>
<dbReference type="InterPro" id="IPR011990">
    <property type="entry name" value="TPR-like_helical_dom_sf"/>
</dbReference>
<name>A0ABU0ARA3_9BACI</name>
<dbReference type="Proteomes" id="UP001238088">
    <property type="component" value="Unassembled WGS sequence"/>
</dbReference>
<accession>A0ABU0ARA3</accession>